<dbReference type="Proteomes" id="UP000708208">
    <property type="component" value="Unassembled WGS sequence"/>
</dbReference>
<protein>
    <submittedName>
        <fullName evidence="1">Uncharacterized protein</fullName>
    </submittedName>
</protein>
<evidence type="ECO:0000313" key="1">
    <source>
        <dbReference type="EMBL" id="CAG7731248.1"/>
    </source>
</evidence>
<gene>
    <name evidence="1" type="ORF">AFUS01_LOCUS19853</name>
</gene>
<proteinExistence type="predicted"/>
<dbReference type="AlphaFoldDB" id="A0A8J2K7V6"/>
<name>A0A8J2K7V6_9HEXA</name>
<sequence length="106" mass="11833">MKCSCANRAVNQLYKSSIKAPVKKLVLTVSAAVVVGRINKCLQFVQLTGKHTETQAGLSASNVVTQSYVSVIAVNAQVWQPLSCHLRFNLCLWDRWKINDNEDMPR</sequence>
<comment type="caution">
    <text evidence="1">The sequence shown here is derived from an EMBL/GenBank/DDBJ whole genome shotgun (WGS) entry which is preliminary data.</text>
</comment>
<dbReference type="EMBL" id="CAJVCH010208636">
    <property type="protein sequence ID" value="CAG7731248.1"/>
    <property type="molecule type" value="Genomic_DNA"/>
</dbReference>
<organism evidence="1 2">
    <name type="scientific">Allacma fusca</name>
    <dbReference type="NCBI Taxonomy" id="39272"/>
    <lineage>
        <taxon>Eukaryota</taxon>
        <taxon>Metazoa</taxon>
        <taxon>Ecdysozoa</taxon>
        <taxon>Arthropoda</taxon>
        <taxon>Hexapoda</taxon>
        <taxon>Collembola</taxon>
        <taxon>Symphypleona</taxon>
        <taxon>Sminthuridae</taxon>
        <taxon>Allacma</taxon>
    </lineage>
</organism>
<reference evidence="1" key="1">
    <citation type="submission" date="2021-06" db="EMBL/GenBank/DDBJ databases">
        <authorList>
            <person name="Hodson N. C."/>
            <person name="Mongue J. A."/>
            <person name="Jaron S. K."/>
        </authorList>
    </citation>
    <scope>NUCLEOTIDE SEQUENCE</scope>
</reference>
<accession>A0A8J2K7V6</accession>
<keyword evidence="2" id="KW-1185">Reference proteome</keyword>
<evidence type="ECO:0000313" key="2">
    <source>
        <dbReference type="Proteomes" id="UP000708208"/>
    </source>
</evidence>